<evidence type="ECO:0000313" key="3">
    <source>
        <dbReference type="Proteomes" id="UP000434036"/>
    </source>
</evidence>
<keyword evidence="3" id="KW-1185">Reference proteome</keyword>
<comment type="caution">
    <text evidence="2">The sequence shown here is derived from an EMBL/GenBank/DDBJ whole genome shotgun (WGS) entry which is preliminary data.</text>
</comment>
<protein>
    <submittedName>
        <fullName evidence="2">Prepilin-type N-terminal cleavage/methylation domain-containing protein</fullName>
    </submittedName>
</protein>
<reference evidence="2 3" key="2">
    <citation type="submission" date="2020-01" db="EMBL/GenBank/DDBJ databases">
        <title>Clostridiaceae sp. nov. isolated from the gut of human by culturomics.</title>
        <authorList>
            <person name="Chang Y."/>
        </authorList>
    </citation>
    <scope>NUCLEOTIDE SEQUENCE [LARGE SCALE GENOMIC DNA]</scope>
    <source>
        <strain evidence="2 3">DONG20-135</strain>
    </source>
</reference>
<sequence length="133" mass="15096">MRKCNQGFTLVEIIVVLLILAILSAIAIPSMLGYVKEARNSAKLADARTGYLAGMIGLDRYLAKAKPAFDKDAAYFEVREEIIQQTDEEIFTLYSCKFDADKRQISEIIFYFHDDDTYVKITSNKEAEVIDNL</sequence>
<dbReference type="Proteomes" id="UP000434036">
    <property type="component" value="Unassembled WGS sequence"/>
</dbReference>
<feature type="transmembrane region" description="Helical" evidence="1">
    <location>
        <begin position="13"/>
        <end position="35"/>
    </location>
</feature>
<dbReference type="PROSITE" id="PS00409">
    <property type="entry name" value="PROKAR_NTER_METHYL"/>
    <property type="match status" value="1"/>
</dbReference>
<dbReference type="RefSeq" id="WP_160624078.1">
    <property type="nucleotide sequence ID" value="NZ_WUUQ01000001.1"/>
</dbReference>
<evidence type="ECO:0000313" key="2">
    <source>
        <dbReference type="EMBL" id="MXQ72588.1"/>
    </source>
</evidence>
<keyword evidence="1" id="KW-1133">Transmembrane helix</keyword>
<keyword evidence="1" id="KW-0472">Membrane</keyword>
<name>A0A6N8U2U1_9FIRM</name>
<dbReference type="InterPro" id="IPR012902">
    <property type="entry name" value="N_methyl_site"/>
</dbReference>
<dbReference type="Pfam" id="PF07963">
    <property type="entry name" value="N_methyl"/>
    <property type="match status" value="1"/>
</dbReference>
<dbReference type="InterPro" id="IPR045584">
    <property type="entry name" value="Pilin-like"/>
</dbReference>
<dbReference type="Gene3D" id="3.30.700.10">
    <property type="entry name" value="Glycoprotein, Type 4 Pilin"/>
    <property type="match status" value="1"/>
</dbReference>
<accession>A0A6N8U2U1</accession>
<reference evidence="2 3" key="1">
    <citation type="submission" date="2019-12" db="EMBL/GenBank/DDBJ databases">
        <authorList>
            <person name="Yang R."/>
        </authorList>
    </citation>
    <scope>NUCLEOTIDE SEQUENCE [LARGE SCALE GENOMIC DNA]</scope>
    <source>
        <strain evidence="2 3">DONG20-135</strain>
    </source>
</reference>
<proteinExistence type="predicted"/>
<organism evidence="2 3">
    <name type="scientific">Copranaerobaculum intestinale</name>
    <dbReference type="NCBI Taxonomy" id="2692629"/>
    <lineage>
        <taxon>Bacteria</taxon>
        <taxon>Bacillati</taxon>
        <taxon>Bacillota</taxon>
        <taxon>Erysipelotrichia</taxon>
        <taxon>Erysipelotrichales</taxon>
        <taxon>Erysipelotrichaceae</taxon>
        <taxon>Copranaerobaculum</taxon>
    </lineage>
</organism>
<gene>
    <name evidence="2" type="ORF">GSF08_01345</name>
</gene>
<dbReference type="AlphaFoldDB" id="A0A6N8U2U1"/>
<dbReference type="EMBL" id="WUUQ01000001">
    <property type="protein sequence ID" value="MXQ72588.1"/>
    <property type="molecule type" value="Genomic_DNA"/>
</dbReference>
<dbReference type="NCBIfam" id="TIGR02532">
    <property type="entry name" value="IV_pilin_GFxxxE"/>
    <property type="match status" value="1"/>
</dbReference>
<evidence type="ECO:0000256" key="1">
    <source>
        <dbReference type="SAM" id="Phobius"/>
    </source>
</evidence>
<dbReference type="SUPFAM" id="SSF54523">
    <property type="entry name" value="Pili subunits"/>
    <property type="match status" value="1"/>
</dbReference>
<keyword evidence="1" id="KW-0812">Transmembrane</keyword>